<accession>C7Z8L1</accession>
<feature type="domain" description="Fungal lipase-type" evidence="5">
    <location>
        <begin position="94"/>
        <end position="261"/>
    </location>
</feature>
<dbReference type="AlphaFoldDB" id="C7Z8L1"/>
<gene>
    <name evidence="6" type="ORF">NECHADRAFT_43509</name>
</gene>
<evidence type="ECO:0000256" key="2">
    <source>
        <dbReference type="ARBA" id="ARBA00047591"/>
    </source>
</evidence>
<keyword evidence="7" id="KW-1185">Reference proteome</keyword>
<evidence type="ECO:0000259" key="5">
    <source>
        <dbReference type="Pfam" id="PF01764"/>
    </source>
</evidence>
<evidence type="ECO:0000313" key="7">
    <source>
        <dbReference type="Proteomes" id="UP000005206"/>
    </source>
</evidence>
<dbReference type="InterPro" id="IPR051218">
    <property type="entry name" value="Sec_MonoDiacylglyc_Lipase"/>
</dbReference>
<sequence>MGISSSKTRTRGPSSSAISANNSRGASVAAVELSSAVHETLSSLSGQFKQLLQRLDQEASKYTNSRVSDDGASTDWNCSQAEAQLVSAAWKCARGTYDLENTIEDTAYCTFRKDHVLKNSLTGTVKALKSTVVEPVAQPGLGDHLLPTLVIAIRGSASKMDHIVNANSRPQATENFINAKNTNGERSHVLFTGHSAGGAVAALFYLRYISDKAFDESARFSCVTFGAPPCVSAPVNLSRYGCTGATLCLNIINEFDVVSRADQPYILSLVELSRAVLRTVPPLPISSTNDNTIETSNGTTFKDDIGSLSPISTQSTGLEKKLINTATKLWNLPEPSYHHVGPRILFVMRLHEGEMSLRAVQVPPAEFQTLLFCRTAVHGKARYGERVEMLESGRFNGRAGWDDKL</sequence>
<feature type="region of interest" description="Disordered" evidence="4">
    <location>
        <begin position="1"/>
        <end position="24"/>
    </location>
</feature>
<dbReference type="Pfam" id="PF01764">
    <property type="entry name" value="Lipase_3"/>
    <property type="match status" value="1"/>
</dbReference>
<evidence type="ECO:0000256" key="1">
    <source>
        <dbReference type="ARBA" id="ARBA00043996"/>
    </source>
</evidence>
<dbReference type="PANTHER" id="PTHR45856">
    <property type="entry name" value="ALPHA/BETA-HYDROLASES SUPERFAMILY PROTEIN"/>
    <property type="match status" value="1"/>
</dbReference>
<dbReference type="GO" id="GO:0006629">
    <property type="term" value="P:lipid metabolic process"/>
    <property type="evidence" value="ECO:0007669"/>
    <property type="project" value="InterPro"/>
</dbReference>
<reference evidence="6 7" key="1">
    <citation type="journal article" date="2009" name="PLoS Genet.">
        <title>The genome of Nectria haematococca: contribution of supernumerary chromosomes to gene expansion.</title>
        <authorList>
            <person name="Coleman J.J."/>
            <person name="Rounsley S.D."/>
            <person name="Rodriguez-Carres M."/>
            <person name="Kuo A."/>
            <person name="Wasmann C.C."/>
            <person name="Grimwood J."/>
            <person name="Schmutz J."/>
            <person name="Taga M."/>
            <person name="White G.J."/>
            <person name="Zhou S."/>
            <person name="Schwartz D.C."/>
            <person name="Freitag M."/>
            <person name="Ma L.J."/>
            <person name="Danchin E.G."/>
            <person name="Henrissat B."/>
            <person name="Coutinho P.M."/>
            <person name="Nelson D.R."/>
            <person name="Straney D."/>
            <person name="Napoli C.A."/>
            <person name="Barker B.M."/>
            <person name="Gribskov M."/>
            <person name="Rep M."/>
            <person name="Kroken S."/>
            <person name="Molnar I."/>
            <person name="Rensing C."/>
            <person name="Kennell J.C."/>
            <person name="Zamora J."/>
            <person name="Farman M.L."/>
            <person name="Selker E.U."/>
            <person name="Salamov A."/>
            <person name="Shapiro H."/>
            <person name="Pangilinan J."/>
            <person name="Lindquist E."/>
            <person name="Lamers C."/>
            <person name="Grigoriev I.V."/>
            <person name="Geiser D.M."/>
            <person name="Covert S.F."/>
            <person name="Temporini E."/>
            <person name="Vanetten H.D."/>
        </authorList>
    </citation>
    <scope>NUCLEOTIDE SEQUENCE [LARGE SCALE GENOMIC DNA]</scope>
    <source>
        <strain evidence="7">ATCC MYA-4622 / CBS 123669 / FGSC 9596 / NRRL 45880 / 77-13-4</strain>
    </source>
</reference>
<dbReference type="eggNOG" id="ENOG502ST9D">
    <property type="taxonomic scope" value="Eukaryota"/>
</dbReference>
<dbReference type="VEuPathDB" id="FungiDB:NECHADRAFT_43509"/>
<dbReference type="SUPFAM" id="SSF53474">
    <property type="entry name" value="alpha/beta-Hydrolases"/>
    <property type="match status" value="1"/>
</dbReference>
<evidence type="ECO:0000256" key="3">
    <source>
        <dbReference type="ARBA" id="ARBA00048461"/>
    </source>
</evidence>
<organism evidence="6 7">
    <name type="scientific">Fusarium vanettenii (strain ATCC MYA-4622 / CBS 123669 / FGSC 9596 / NRRL 45880 / 77-13-4)</name>
    <name type="common">Fusarium solani subsp. pisi</name>
    <dbReference type="NCBI Taxonomy" id="660122"/>
    <lineage>
        <taxon>Eukaryota</taxon>
        <taxon>Fungi</taxon>
        <taxon>Dikarya</taxon>
        <taxon>Ascomycota</taxon>
        <taxon>Pezizomycotina</taxon>
        <taxon>Sordariomycetes</taxon>
        <taxon>Hypocreomycetidae</taxon>
        <taxon>Hypocreales</taxon>
        <taxon>Nectriaceae</taxon>
        <taxon>Fusarium</taxon>
        <taxon>Fusarium solani species complex</taxon>
        <taxon>Fusarium vanettenii</taxon>
    </lineage>
</organism>
<dbReference type="Gene3D" id="3.40.50.1820">
    <property type="entry name" value="alpha/beta hydrolase"/>
    <property type="match status" value="1"/>
</dbReference>
<dbReference type="InterPro" id="IPR002921">
    <property type="entry name" value="Fungal_lipase-type"/>
</dbReference>
<evidence type="ECO:0000313" key="6">
    <source>
        <dbReference type="EMBL" id="EEU38974.1"/>
    </source>
</evidence>
<comment type="catalytic activity">
    <reaction evidence="2">
        <text>a diacylglycerol + H2O = a monoacylglycerol + a fatty acid + H(+)</text>
        <dbReference type="Rhea" id="RHEA:32731"/>
        <dbReference type="ChEBI" id="CHEBI:15377"/>
        <dbReference type="ChEBI" id="CHEBI:15378"/>
        <dbReference type="ChEBI" id="CHEBI:17408"/>
        <dbReference type="ChEBI" id="CHEBI:18035"/>
        <dbReference type="ChEBI" id="CHEBI:28868"/>
    </reaction>
</comment>
<dbReference type="HOGENOM" id="CLU_053366_0_0_1"/>
<dbReference type="GeneID" id="9673522"/>
<name>C7Z8L1_FUSV7</name>
<proteinExistence type="inferred from homology"/>
<dbReference type="EMBL" id="GG698912">
    <property type="protein sequence ID" value="EEU38974.1"/>
    <property type="molecule type" value="Genomic_DNA"/>
</dbReference>
<dbReference type="Proteomes" id="UP000005206">
    <property type="component" value="Chromosome 6"/>
</dbReference>
<comment type="catalytic activity">
    <reaction evidence="3">
        <text>a monoacylglycerol + H2O = glycerol + a fatty acid + H(+)</text>
        <dbReference type="Rhea" id="RHEA:15245"/>
        <dbReference type="ChEBI" id="CHEBI:15377"/>
        <dbReference type="ChEBI" id="CHEBI:15378"/>
        <dbReference type="ChEBI" id="CHEBI:17408"/>
        <dbReference type="ChEBI" id="CHEBI:17754"/>
        <dbReference type="ChEBI" id="CHEBI:28868"/>
    </reaction>
</comment>
<dbReference type="KEGG" id="nhe:NECHADRAFT_43509"/>
<protein>
    <recommendedName>
        <fullName evidence="5">Fungal lipase-type domain-containing protein</fullName>
    </recommendedName>
</protein>
<comment type="similarity">
    <text evidence="1">Belongs to the AB hydrolase superfamily. Lipase family. Class 3 subfamily.</text>
</comment>
<dbReference type="PANTHER" id="PTHR45856:SF11">
    <property type="entry name" value="FUNGAL LIPASE-LIKE DOMAIN-CONTAINING PROTEIN"/>
    <property type="match status" value="1"/>
</dbReference>
<dbReference type="OrthoDB" id="426718at2759"/>
<dbReference type="OMA" id="FQKLLFC"/>
<dbReference type="RefSeq" id="XP_003044687.1">
    <property type="nucleotide sequence ID" value="XM_003044641.1"/>
</dbReference>
<dbReference type="InterPro" id="IPR029058">
    <property type="entry name" value="AB_hydrolase_fold"/>
</dbReference>
<dbReference type="InParanoid" id="C7Z8L1"/>
<evidence type="ECO:0000256" key="4">
    <source>
        <dbReference type="SAM" id="MobiDB-lite"/>
    </source>
</evidence>